<dbReference type="EC" id="1.2.1.11" evidence="6 15"/>
<dbReference type="GO" id="GO:0009089">
    <property type="term" value="P:lysine biosynthetic process via diaminopimelate"/>
    <property type="evidence" value="ECO:0007669"/>
    <property type="project" value="UniProtKB-UniRule"/>
</dbReference>
<evidence type="ECO:0000259" key="17">
    <source>
        <dbReference type="SMART" id="SM00859"/>
    </source>
</evidence>
<evidence type="ECO:0000256" key="15">
    <source>
        <dbReference type="HAMAP-Rule" id="MF_02121"/>
    </source>
</evidence>
<dbReference type="GO" id="GO:0009097">
    <property type="term" value="P:isoleucine biosynthetic process"/>
    <property type="evidence" value="ECO:0007669"/>
    <property type="project" value="UniProtKB-UniRule"/>
</dbReference>
<evidence type="ECO:0000256" key="6">
    <source>
        <dbReference type="ARBA" id="ARBA00013120"/>
    </source>
</evidence>
<dbReference type="GO" id="GO:0009088">
    <property type="term" value="P:threonine biosynthetic process"/>
    <property type="evidence" value="ECO:0007669"/>
    <property type="project" value="UniProtKB-UniRule"/>
</dbReference>
<evidence type="ECO:0000256" key="14">
    <source>
        <dbReference type="ARBA" id="ARBA00047891"/>
    </source>
</evidence>
<dbReference type="UniPathway" id="UPA00050">
    <property type="reaction ID" value="UER00463"/>
</dbReference>
<dbReference type="CDD" id="cd18131">
    <property type="entry name" value="ASADH_C_bac_euk_like"/>
    <property type="match status" value="1"/>
</dbReference>
<comment type="catalytic activity">
    <reaction evidence="14 15">
        <text>L-aspartate 4-semialdehyde + phosphate + NADP(+) = 4-phospho-L-aspartate + NADPH + H(+)</text>
        <dbReference type="Rhea" id="RHEA:24284"/>
        <dbReference type="ChEBI" id="CHEBI:15378"/>
        <dbReference type="ChEBI" id="CHEBI:43474"/>
        <dbReference type="ChEBI" id="CHEBI:57535"/>
        <dbReference type="ChEBI" id="CHEBI:57783"/>
        <dbReference type="ChEBI" id="CHEBI:58349"/>
        <dbReference type="ChEBI" id="CHEBI:537519"/>
        <dbReference type="EC" id="1.2.1.11"/>
    </reaction>
</comment>
<dbReference type="NCBIfam" id="NF004224">
    <property type="entry name" value="PRK05671.1"/>
    <property type="match status" value="1"/>
</dbReference>
<dbReference type="AlphaFoldDB" id="A0A0M5ITP7"/>
<name>A0A0M5ITP7_9BACT</name>
<dbReference type="NCBIfam" id="TIGR01296">
    <property type="entry name" value="asd_B"/>
    <property type="match status" value="1"/>
</dbReference>
<evidence type="ECO:0000256" key="9">
    <source>
        <dbReference type="ARBA" id="ARBA00022857"/>
    </source>
</evidence>
<proteinExistence type="inferred from homology"/>
<keyword evidence="11 15" id="KW-0560">Oxidoreductase</keyword>
<gene>
    <name evidence="15" type="primary">asd</name>
    <name evidence="18" type="ORF">DSOUD_1351</name>
</gene>
<comment type="pathway">
    <text evidence="1 15">Amino-acid biosynthesis; L-methionine biosynthesis via de novo pathway; L-homoserine from L-aspartate: step 2/3.</text>
</comment>
<evidence type="ECO:0000256" key="4">
    <source>
        <dbReference type="ARBA" id="ARBA00010584"/>
    </source>
</evidence>
<feature type="binding site" evidence="15">
    <location>
        <position position="159"/>
    </location>
    <ligand>
        <name>substrate</name>
    </ligand>
</feature>
<dbReference type="EMBL" id="CP010802">
    <property type="protein sequence ID" value="ALC16131.1"/>
    <property type="molecule type" value="Genomic_DNA"/>
</dbReference>
<dbReference type="InterPro" id="IPR000534">
    <property type="entry name" value="Semialdehyde_DH_NAD-bd"/>
</dbReference>
<evidence type="ECO:0000256" key="7">
    <source>
        <dbReference type="ARBA" id="ARBA00022605"/>
    </source>
</evidence>
<comment type="subunit">
    <text evidence="5 15">Homodimer.</text>
</comment>
<dbReference type="NCBIfam" id="NF011456">
    <property type="entry name" value="PRK14874.1"/>
    <property type="match status" value="1"/>
</dbReference>
<dbReference type="CDD" id="cd02316">
    <property type="entry name" value="VcASADH2_like_N"/>
    <property type="match status" value="1"/>
</dbReference>
<feature type="domain" description="Semialdehyde dehydrogenase NAD-binding" evidence="17">
    <location>
        <begin position="6"/>
        <end position="121"/>
    </location>
</feature>
<feature type="binding site" evidence="15">
    <location>
        <position position="101"/>
    </location>
    <ligand>
        <name>phosphate</name>
        <dbReference type="ChEBI" id="CHEBI:43474"/>
    </ligand>
</feature>
<feature type="binding site" evidence="15">
    <location>
        <begin position="41"/>
        <end position="42"/>
    </location>
    <ligand>
        <name>NADP(+)</name>
        <dbReference type="ChEBI" id="CHEBI:58349"/>
    </ligand>
</feature>
<dbReference type="GO" id="GO:0051287">
    <property type="term" value="F:NAD binding"/>
    <property type="evidence" value="ECO:0007669"/>
    <property type="project" value="InterPro"/>
</dbReference>
<evidence type="ECO:0000256" key="11">
    <source>
        <dbReference type="ARBA" id="ARBA00023002"/>
    </source>
</evidence>
<dbReference type="OrthoDB" id="9805684at2"/>
<evidence type="ECO:0000313" key="19">
    <source>
        <dbReference type="Proteomes" id="UP000057158"/>
    </source>
</evidence>
<evidence type="ECO:0000256" key="10">
    <source>
        <dbReference type="ARBA" id="ARBA00022915"/>
    </source>
</evidence>
<dbReference type="Pfam" id="PF01118">
    <property type="entry name" value="Semialdhyde_dh"/>
    <property type="match status" value="1"/>
</dbReference>
<dbReference type="GO" id="GO:0071266">
    <property type="term" value="P:'de novo' L-methionine biosynthetic process"/>
    <property type="evidence" value="ECO:0007669"/>
    <property type="project" value="UniProtKB-UniRule"/>
</dbReference>
<dbReference type="SUPFAM" id="SSF51735">
    <property type="entry name" value="NAD(P)-binding Rossmann-fold domains"/>
    <property type="match status" value="1"/>
</dbReference>
<dbReference type="GO" id="GO:0019877">
    <property type="term" value="P:diaminopimelate biosynthetic process"/>
    <property type="evidence" value="ECO:0007669"/>
    <property type="project" value="UniProtKB-UniRule"/>
</dbReference>
<comment type="pathway">
    <text evidence="2 15">Amino-acid biosynthesis; L-lysine biosynthesis via DAP pathway; (S)-tetrahydrodipicolinate from L-aspartate: step 2/4.</text>
</comment>
<feature type="binding site" evidence="15">
    <location>
        <begin position="13"/>
        <end position="16"/>
    </location>
    <ligand>
        <name>NADP(+)</name>
        <dbReference type="ChEBI" id="CHEBI:58349"/>
    </ligand>
</feature>
<keyword evidence="19" id="KW-1185">Reference proteome</keyword>
<dbReference type="InterPro" id="IPR036291">
    <property type="entry name" value="NAD(P)-bd_dom_sf"/>
</dbReference>
<dbReference type="Gene3D" id="3.30.360.10">
    <property type="entry name" value="Dihydrodipicolinate Reductase, domain 2"/>
    <property type="match status" value="1"/>
</dbReference>
<dbReference type="NCBIfam" id="NF005957">
    <property type="entry name" value="PRK08040.1"/>
    <property type="match status" value="1"/>
</dbReference>
<dbReference type="GO" id="GO:0050661">
    <property type="term" value="F:NADP binding"/>
    <property type="evidence" value="ECO:0007669"/>
    <property type="project" value="UniProtKB-UniRule"/>
</dbReference>
<accession>A0A0M5ITP7</accession>
<dbReference type="PATRIC" id="fig|1603606.3.peg.1474"/>
<evidence type="ECO:0000313" key="18">
    <source>
        <dbReference type="EMBL" id="ALC16131.1"/>
    </source>
</evidence>
<keyword evidence="7 15" id="KW-0028">Amino-acid biosynthesis</keyword>
<feature type="binding site" evidence="15">
    <location>
        <position position="238"/>
    </location>
    <ligand>
        <name>substrate</name>
    </ligand>
</feature>
<dbReference type="PIRSF" id="PIRSF000148">
    <property type="entry name" value="ASA_dh"/>
    <property type="match status" value="1"/>
</dbReference>
<evidence type="ECO:0000256" key="13">
    <source>
        <dbReference type="ARBA" id="ARBA00023167"/>
    </source>
</evidence>
<evidence type="ECO:0000256" key="3">
    <source>
        <dbReference type="ARBA" id="ARBA00005097"/>
    </source>
</evidence>
<evidence type="ECO:0000256" key="5">
    <source>
        <dbReference type="ARBA" id="ARBA00011738"/>
    </source>
</evidence>
<dbReference type="KEGG" id="des:DSOUD_1351"/>
<dbReference type="SUPFAM" id="SSF55347">
    <property type="entry name" value="Glyceraldehyde-3-phosphate dehydrogenase-like, C-terminal domain"/>
    <property type="match status" value="1"/>
</dbReference>
<dbReference type="InterPro" id="IPR012080">
    <property type="entry name" value="Asp_semialdehyde_DH"/>
</dbReference>
<organism evidence="18 19">
    <name type="scientific">Desulfuromonas soudanensis</name>
    <dbReference type="NCBI Taxonomy" id="1603606"/>
    <lineage>
        <taxon>Bacteria</taxon>
        <taxon>Pseudomonadati</taxon>
        <taxon>Thermodesulfobacteriota</taxon>
        <taxon>Desulfuromonadia</taxon>
        <taxon>Desulfuromonadales</taxon>
        <taxon>Desulfuromonadaceae</taxon>
        <taxon>Desulfuromonas</taxon>
    </lineage>
</organism>
<feature type="binding site" evidence="15">
    <location>
        <begin position="162"/>
        <end position="163"/>
    </location>
    <ligand>
        <name>NADP(+)</name>
        <dbReference type="ChEBI" id="CHEBI:58349"/>
    </ligand>
</feature>
<dbReference type="UniPathway" id="UPA00034">
    <property type="reaction ID" value="UER00016"/>
</dbReference>
<evidence type="ECO:0000256" key="16">
    <source>
        <dbReference type="PIRSR" id="PIRSR000148-1"/>
    </source>
</evidence>
<dbReference type="HAMAP" id="MF_02121">
    <property type="entry name" value="ASADH"/>
    <property type="match status" value="1"/>
</dbReference>
<dbReference type="RefSeq" id="WP_053550275.1">
    <property type="nucleotide sequence ID" value="NZ_CP010802.1"/>
</dbReference>
<feature type="active site" description="Proton acceptor" evidence="15 16">
    <location>
        <position position="245"/>
    </location>
</feature>
<dbReference type="PANTHER" id="PTHR46278:SF2">
    <property type="entry name" value="ASPARTATE-SEMIALDEHYDE DEHYDROGENASE"/>
    <property type="match status" value="1"/>
</dbReference>
<dbReference type="Gene3D" id="3.40.50.720">
    <property type="entry name" value="NAD(P)-binding Rossmann-like Domain"/>
    <property type="match status" value="1"/>
</dbReference>
<keyword evidence="12 15" id="KW-0457">Lysine biosynthesis</keyword>
<dbReference type="PANTHER" id="PTHR46278">
    <property type="entry name" value="DEHYDROGENASE, PUTATIVE-RELATED"/>
    <property type="match status" value="1"/>
</dbReference>
<dbReference type="GO" id="GO:0004073">
    <property type="term" value="F:aspartate-semialdehyde dehydrogenase activity"/>
    <property type="evidence" value="ECO:0007669"/>
    <property type="project" value="UniProtKB-UniRule"/>
</dbReference>
<dbReference type="InterPro" id="IPR005986">
    <property type="entry name" value="Asp_semialdehyde_DH_beta"/>
</dbReference>
<feature type="binding site" evidence="15">
    <location>
        <position position="318"/>
    </location>
    <ligand>
        <name>NADP(+)</name>
        <dbReference type="ChEBI" id="CHEBI:58349"/>
    </ligand>
</feature>
<keyword evidence="9 15" id="KW-0521">NADP</keyword>
<dbReference type="Pfam" id="PF02774">
    <property type="entry name" value="Semialdhyde_dhC"/>
    <property type="match status" value="1"/>
</dbReference>
<dbReference type="InterPro" id="IPR012280">
    <property type="entry name" value="Semialdhyde_DH_dimer_dom"/>
</dbReference>
<comment type="caution">
    <text evidence="15">Lacks conserved residue(s) required for the propagation of feature annotation.</text>
</comment>
<dbReference type="SMART" id="SM00859">
    <property type="entry name" value="Semialdhyde_dh"/>
    <property type="match status" value="1"/>
</dbReference>
<evidence type="ECO:0000256" key="8">
    <source>
        <dbReference type="ARBA" id="ARBA00022697"/>
    </source>
</evidence>
<comment type="similarity">
    <text evidence="4 15">Belongs to the aspartate-semialdehyde dehydrogenase family.</text>
</comment>
<sequence length="339" mass="36711">MSRLFNVAIVGATGAVGTQMLEILAERNFPVGALRLLASERSEGNFLEFKGEEIMVQTLTAESFVGIDIALFSAGGGISEEFCPIAAAAGAVCIDNSSAWRMDPEVPLVVPEVNPQEIARYVNKRIIANPNCSTIQMVVALKPLHDFSPIRRIVVSTYQAVSGTGQKAIDELRIQTGELLNGRPAECNAYPHQIAFNCLPQIDVFFDNGYTREEMKMVNETRKILGSDAIGLTATAVRVPVFYGHSESVNVEFAGRITVQKARELLAAAPGVELRDDVASQLYPMAVDAAGQDSVYVGRIREDESCAQALNFWVVADNLRKGAATNAVQIAKILAETYL</sequence>
<protein>
    <recommendedName>
        <fullName evidence="6 15">Aspartate-semialdehyde dehydrogenase</fullName>
        <shortName evidence="15">ASA dehydrogenase</shortName>
        <shortName evidence="15">ASADH</shortName>
        <ecNumber evidence="6 15">1.2.1.11</ecNumber>
    </recommendedName>
    <alternativeName>
        <fullName evidence="15">Aspartate-beta-semialdehyde dehydrogenase</fullName>
    </alternativeName>
</protein>
<comment type="pathway">
    <text evidence="3 15">Amino-acid biosynthesis; L-threonine biosynthesis; L-threonine from L-aspartate: step 2/5.</text>
</comment>
<dbReference type="UniPathway" id="UPA00051">
    <property type="reaction ID" value="UER00464"/>
</dbReference>
<keyword evidence="8 15" id="KW-0791">Threonine biosynthesis</keyword>
<evidence type="ECO:0000256" key="1">
    <source>
        <dbReference type="ARBA" id="ARBA00005021"/>
    </source>
</evidence>
<comment type="function">
    <text evidence="15">Catalyzes the NADPH-dependent formation of L-aspartate-semialdehyde (L-ASA) by the reductive dephosphorylation of L-aspartyl-4-phosphate.</text>
</comment>
<feature type="active site" description="Acyl-thioester intermediate" evidence="15 16">
    <location>
        <position position="132"/>
    </location>
</feature>
<dbReference type="Proteomes" id="UP000057158">
    <property type="component" value="Chromosome"/>
</dbReference>
<evidence type="ECO:0000256" key="2">
    <source>
        <dbReference type="ARBA" id="ARBA00005076"/>
    </source>
</evidence>
<keyword evidence="10 15" id="KW-0220">Diaminopimelate biosynthesis</keyword>
<reference evidence="18 19" key="1">
    <citation type="submission" date="2015-07" db="EMBL/GenBank/DDBJ databases">
        <title>Isolation and Genomic Characterization of a Novel Halophilic Metal-Reducing Deltaproteobacterium from the Deep Subsurface.</title>
        <authorList>
            <person name="Badalamenti J.P."/>
            <person name="Summers Z.M."/>
            <person name="Gralnick J.A."/>
            <person name="Bond D.R."/>
        </authorList>
    </citation>
    <scope>NUCLEOTIDE SEQUENCE [LARGE SCALE GENOMIC DNA]</scope>
    <source>
        <strain evidence="18 19">WTL</strain>
    </source>
</reference>
<evidence type="ECO:0000256" key="12">
    <source>
        <dbReference type="ARBA" id="ARBA00023154"/>
    </source>
</evidence>
<dbReference type="GO" id="GO:0046983">
    <property type="term" value="F:protein dimerization activity"/>
    <property type="evidence" value="ECO:0007669"/>
    <property type="project" value="InterPro"/>
</dbReference>
<dbReference type="STRING" id="1603606.DSOUD_1351"/>
<keyword evidence="13 15" id="KW-0486">Methionine biosynthesis</keyword>